<proteinExistence type="predicted"/>
<evidence type="ECO:0000256" key="1">
    <source>
        <dbReference type="SAM" id="MobiDB-lite"/>
    </source>
</evidence>
<gene>
    <name evidence="2" type="ORF">BPA01_29270</name>
</gene>
<dbReference type="Proteomes" id="UP000316882">
    <property type="component" value="Unassembled WGS sequence"/>
</dbReference>
<dbReference type="InterPro" id="IPR025453">
    <property type="entry name" value="DUF4309"/>
</dbReference>
<feature type="region of interest" description="Disordered" evidence="1">
    <location>
        <begin position="82"/>
        <end position="114"/>
    </location>
</feature>
<organism evidence="2 3">
    <name type="scientific">Brevibacillus parabrevis</name>
    <dbReference type="NCBI Taxonomy" id="54914"/>
    <lineage>
        <taxon>Bacteria</taxon>
        <taxon>Bacillati</taxon>
        <taxon>Bacillota</taxon>
        <taxon>Bacilli</taxon>
        <taxon>Bacillales</taxon>
        <taxon>Paenibacillaceae</taxon>
        <taxon>Brevibacillus</taxon>
    </lineage>
</organism>
<reference evidence="2 3" key="1">
    <citation type="submission" date="2019-06" db="EMBL/GenBank/DDBJ databases">
        <title>Whole genome shotgun sequence of Brevibacillus parabrevis NBRC 12334.</title>
        <authorList>
            <person name="Hosoyama A."/>
            <person name="Uohara A."/>
            <person name="Ohji S."/>
            <person name="Ichikawa N."/>
        </authorList>
    </citation>
    <scope>NUCLEOTIDE SEQUENCE [LARGE SCALE GENOMIC DNA]</scope>
    <source>
        <strain evidence="2 3">NBRC 12334</strain>
    </source>
</reference>
<sequence>MPSKTDDQLLNDMKGLPDMKMNQDKKQEIISTIRSTDTHSLPKRTAASPGRFSALGKGLAVCSVLAATIWMGATLISNNQQSTMPESITSNTPGSTSASPGPAAGKGNAVTPAPVQPQSEQLLPLIRKDAEKGKVIEVPYSVEQTVFDQVEKDWGKPDHTDQANGLTYSTYAKRGVVFGYNKGMQVVDIRTNDPRLAKLNADMVEKAMGKPGRISEFAGKTIYTYDVTDKYQIKFIFQGKKTASAKDLVLVRYNVYYPQGNKNLMLYGSNADILQSIRDLAKNGQTFGSEYRVEKDLFDDIEKQIGKPDIVATFNGITYNTYMDKGLVFAFNKGMQVVDIRSYDARLQAISQAEVLQTLGKPNNVTTTAGETIYTYKVTPDYELKIIFSGTGGKPEKLYIDHVNIYYPRGTINNMAG</sequence>
<dbReference type="Pfam" id="PF14172">
    <property type="entry name" value="DUF4309"/>
    <property type="match status" value="2"/>
</dbReference>
<feature type="compositionally biased region" description="Polar residues" evidence="1">
    <location>
        <begin position="82"/>
        <end position="99"/>
    </location>
</feature>
<dbReference type="AlphaFoldDB" id="A0A4Y3PJ61"/>
<keyword evidence="3" id="KW-1185">Reference proteome</keyword>
<comment type="caution">
    <text evidence="2">The sequence shown here is derived from an EMBL/GenBank/DDBJ whole genome shotgun (WGS) entry which is preliminary data.</text>
</comment>
<evidence type="ECO:0008006" key="4">
    <source>
        <dbReference type="Google" id="ProtNLM"/>
    </source>
</evidence>
<evidence type="ECO:0000313" key="3">
    <source>
        <dbReference type="Proteomes" id="UP000316882"/>
    </source>
</evidence>
<dbReference type="EMBL" id="BJMH01000013">
    <property type="protein sequence ID" value="GEB33347.1"/>
    <property type="molecule type" value="Genomic_DNA"/>
</dbReference>
<evidence type="ECO:0000313" key="2">
    <source>
        <dbReference type="EMBL" id="GEB33347.1"/>
    </source>
</evidence>
<accession>A0A4Y3PJ61</accession>
<dbReference type="STRING" id="54914.AV540_24250"/>
<protein>
    <recommendedName>
        <fullName evidence="4">DUF4309 domain-containing protein</fullName>
    </recommendedName>
</protein>
<name>A0A4Y3PJ61_BREPA</name>
<dbReference type="RefSeq" id="WP_122963682.1">
    <property type="nucleotide sequence ID" value="NZ_BJMH01000013.1"/>
</dbReference>